<keyword evidence="2" id="KW-1185">Reference proteome</keyword>
<accession>A0A2L0WU63</accession>
<dbReference type="Proteomes" id="UP000297028">
    <property type="component" value="Segment"/>
</dbReference>
<name>A0A2L0WU63_9ABAC</name>
<protein>
    <submittedName>
        <fullName evidence="1">Ac45</fullName>
    </submittedName>
</protein>
<sequence length="255" mass="29922">MFGALYARKILVCMQQLHIFIADIRVFVRSVMKLKMIMFAFNVNHLYFISLNTKLINTMFELLPYEIVIYVLKYLSAAEILNLNLPKSYQKSVLIAKVGAKRIAMTTTTISNNCIYYQMFLKNSFFVKKKISISKCKRIIVLTTFDCQYISIKDLILCFLNYNYRNYGKHIVKNIDCFTIKHLLNMYCPDFIKNHSKCCTTGGKCKFVKIHDVLLFILSCYSFGKCYLKTIDDNIKCVFKELKTMSNFKFDLFCQ</sequence>
<reference evidence="1 2" key="1">
    <citation type="journal article" date="2018" name="PLoS ONE">
        <title>Genome analysis of a novel Group I alphabaculovirus obtained from Oxyplax ochracea.</title>
        <authorList>
            <person name="Wang J."/>
            <person name="Hou D."/>
            <person name="Wang Q."/>
            <person name="Kuang W."/>
            <person name="Zhang L."/>
            <person name="Li J."/>
            <person name="Shen S."/>
            <person name="Deng F."/>
            <person name="Wang H."/>
            <person name="Hu Z."/>
            <person name="Wang M."/>
        </authorList>
    </citation>
    <scope>NUCLEOTIDE SEQUENCE [LARGE SCALE GENOMIC DNA]</scope>
    <source>
        <strain evidence="1">435</strain>
    </source>
</reference>
<dbReference type="EMBL" id="MF143631">
    <property type="protein sequence ID" value="AVA31186.1"/>
    <property type="molecule type" value="Genomic_DNA"/>
</dbReference>
<dbReference type="Pfam" id="PF17620">
    <property type="entry name" value="ORF45"/>
    <property type="match status" value="1"/>
</dbReference>
<proteinExistence type="predicted"/>
<evidence type="ECO:0000313" key="1">
    <source>
        <dbReference type="EMBL" id="AVA31186.1"/>
    </source>
</evidence>
<organism evidence="1 2">
    <name type="scientific">Oxyplax ochracea nucleopolyhedrovirus</name>
    <dbReference type="NCBI Taxonomy" id="2083176"/>
    <lineage>
        <taxon>Viruses</taxon>
        <taxon>Viruses incertae sedis</taxon>
        <taxon>Naldaviricetes</taxon>
        <taxon>Lefavirales</taxon>
        <taxon>Baculoviridae</taxon>
        <taxon>Alphabaculovirus</taxon>
        <taxon>Alphabaculovirus oxochraceae</taxon>
    </lineage>
</organism>
<evidence type="ECO:0000313" key="2">
    <source>
        <dbReference type="Proteomes" id="UP000297028"/>
    </source>
</evidence>
<gene>
    <name evidence="1" type="ORF">Oxoc_ORF87</name>
</gene>
<dbReference type="InterPro" id="IPR035125">
    <property type="entry name" value="ORF45"/>
</dbReference>